<protein>
    <submittedName>
        <fullName evidence="4">Peptidoglycan/LPS O-acetylase OafA/YrhL</fullName>
    </submittedName>
</protein>
<dbReference type="PANTHER" id="PTHR23028:SF53">
    <property type="entry name" value="ACYL_TRANSF_3 DOMAIN-CONTAINING PROTEIN"/>
    <property type="match status" value="1"/>
</dbReference>
<evidence type="ECO:0000259" key="2">
    <source>
        <dbReference type="Pfam" id="PF01757"/>
    </source>
</evidence>
<dbReference type="InterPro" id="IPR002656">
    <property type="entry name" value="Acyl_transf_3_dom"/>
</dbReference>
<accession>A0A840HXD1</accession>
<feature type="domain" description="Acyltransferase 3" evidence="2">
    <location>
        <begin position="8"/>
        <end position="326"/>
    </location>
</feature>
<feature type="transmembrane region" description="Helical" evidence="1">
    <location>
        <begin position="40"/>
        <end position="62"/>
    </location>
</feature>
<gene>
    <name evidence="4" type="ORF">HNQ99_002500</name>
</gene>
<feature type="transmembrane region" description="Helical" evidence="1">
    <location>
        <begin position="12"/>
        <end position="34"/>
    </location>
</feature>
<reference evidence="4 5" key="1">
    <citation type="submission" date="2020-08" db="EMBL/GenBank/DDBJ databases">
        <title>Genomic Encyclopedia of Type Strains, Phase IV (KMG-IV): sequencing the most valuable type-strain genomes for metagenomic binning, comparative biology and taxonomic classification.</title>
        <authorList>
            <person name="Goeker M."/>
        </authorList>
    </citation>
    <scope>NUCLEOTIDE SEQUENCE [LARGE SCALE GENOMIC DNA]</scope>
    <source>
        <strain evidence="4 5">DSM 7465</strain>
    </source>
</reference>
<feature type="transmembrane region" description="Helical" evidence="1">
    <location>
        <begin position="144"/>
        <end position="160"/>
    </location>
</feature>
<proteinExistence type="predicted"/>
<feature type="transmembrane region" description="Helical" evidence="1">
    <location>
        <begin position="74"/>
        <end position="93"/>
    </location>
</feature>
<comment type="caution">
    <text evidence="4">The sequence shown here is derived from an EMBL/GenBank/DDBJ whole genome shotgun (WGS) entry which is preliminary data.</text>
</comment>
<dbReference type="Pfam" id="PF19040">
    <property type="entry name" value="SGNH"/>
    <property type="match status" value="1"/>
</dbReference>
<dbReference type="Proteomes" id="UP000575068">
    <property type="component" value="Unassembled WGS sequence"/>
</dbReference>
<evidence type="ECO:0000256" key="1">
    <source>
        <dbReference type="SAM" id="Phobius"/>
    </source>
</evidence>
<feature type="transmembrane region" description="Helical" evidence="1">
    <location>
        <begin position="276"/>
        <end position="295"/>
    </location>
</feature>
<dbReference type="RefSeq" id="WP_184475950.1">
    <property type="nucleotide sequence ID" value="NZ_JACHOV010000009.1"/>
</dbReference>
<evidence type="ECO:0000313" key="5">
    <source>
        <dbReference type="Proteomes" id="UP000575068"/>
    </source>
</evidence>
<dbReference type="GO" id="GO:0016020">
    <property type="term" value="C:membrane"/>
    <property type="evidence" value="ECO:0007669"/>
    <property type="project" value="TreeGrafter"/>
</dbReference>
<feature type="transmembrane region" description="Helical" evidence="1">
    <location>
        <begin position="349"/>
        <end position="370"/>
    </location>
</feature>
<feature type="transmembrane region" description="Helical" evidence="1">
    <location>
        <begin position="167"/>
        <end position="187"/>
    </location>
</feature>
<feature type="transmembrane region" description="Helical" evidence="1">
    <location>
        <begin position="246"/>
        <end position="264"/>
    </location>
</feature>
<keyword evidence="1" id="KW-0812">Transmembrane</keyword>
<keyword evidence="1" id="KW-1133">Transmembrane helix</keyword>
<feature type="transmembrane region" description="Helical" evidence="1">
    <location>
        <begin position="224"/>
        <end position="240"/>
    </location>
</feature>
<feature type="transmembrane region" description="Helical" evidence="1">
    <location>
        <begin position="199"/>
        <end position="217"/>
    </location>
</feature>
<sequence>MAPKYRSDIDGLRAIAVGGVVIYHAFPTLLPGGFVGVDVFFVISGFLITSIIASDALAGKFSIAGFYERRFRRILPALLFMLVLTTAATLLILPPTELEQYGQSLIAVALFGSNILFWREGGYFDQPAHDKPLLHTWSLAVEEQFYIVWPLIIAVLVVLGRERTLRAFVWVAVIGSLLAAEAVVRFAPTQAFFLLPYRAWELGFGALLAVSAVPSLRSVRQREIAAWVGLALIVAPMLFYSPNTPFPGLSAVPPCLGTMILIHSGREGLTRVGRMLSWRPILFTGLISYGFYLWHWPALVLTQIALNRPLHPLEAVLAVSAAFALASFSLRFVERPFRQSGQVRISRRAVLAASGITMGLFASAGAAAYATKGFADLASPKVKVAQAAMASINPFRGRCHNNLGTADLGPVEKCSGGIVGRKGYNVLLWGDSHGDHLMPGLDHQGRKQGFVVRQATVSGCSPLILTYKNIPALDRPCAEFHRAALAEATRQPDLGAIVLSIRWSTAIQELSDKTATDLAQQEATGAVGLTGALDKLIATIRQSVPAGTRIILVGSTPEFGIWPATCFARAYKLDGDPNLCATQIARDTAWGTTADKTLTQVARNNGVALMLPRASFCEGALCRTIADGKILFRDDDHLTNEGSEFTTSAMRPLLSGLAFR</sequence>
<keyword evidence="5" id="KW-1185">Reference proteome</keyword>
<evidence type="ECO:0000259" key="3">
    <source>
        <dbReference type="Pfam" id="PF19040"/>
    </source>
</evidence>
<keyword evidence="1" id="KW-0472">Membrane</keyword>
<dbReference type="EMBL" id="JACHOV010000009">
    <property type="protein sequence ID" value="MBB4642178.1"/>
    <property type="molecule type" value="Genomic_DNA"/>
</dbReference>
<dbReference type="GO" id="GO:0009103">
    <property type="term" value="P:lipopolysaccharide biosynthetic process"/>
    <property type="evidence" value="ECO:0007669"/>
    <property type="project" value="TreeGrafter"/>
</dbReference>
<dbReference type="AlphaFoldDB" id="A0A840HXD1"/>
<dbReference type="InterPro" id="IPR050879">
    <property type="entry name" value="Acyltransferase_3"/>
</dbReference>
<organism evidence="4 5">
    <name type="scientific">Rhizorhapis suberifaciens</name>
    <name type="common">corky root of lettuce</name>
    <dbReference type="NCBI Taxonomy" id="13656"/>
    <lineage>
        <taxon>Bacteria</taxon>
        <taxon>Pseudomonadati</taxon>
        <taxon>Pseudomonadota</taxon>
        <taxon>Alphaproteobacteria</taxon>
        <taxon>Sphingomonadales</taxon>
        <taxon>Sphingomonadaceae</taxon>
        <taxon>Rhizorhapis</taxon>
    </lineage>
</organism>
<feature type="transmembrane region" description="Helical" evidence="1">
    <location>
        <begin position="315"/>
        <end position="333"/>
    </location>
</feature>
<evidence type="ECO:0000313" key="4">
    <source>
        <dbReference type="EMBL" id="MBB4642178.1"/>
    </source>
</evidence>
<dbReference type="InterPro" id="IPR043968">
    <property type="entry name" value="SGNH"/>
</dbReference>
<dbReference type="PANTHER" id="PTHR23028">
    <property type="entry name" value="ACETYLTRANSFERASE"/>
    <property type="match status" value="1"/>
</dbReference>
<name>A0A840HXD1_9SPHN</name>
<dbReference type="GO" id="GO:0016747">
    <property type="term" value="F:acyltransferase activity, transferring groups other than amino-acyl groups"/>
    <property type="evidence" value="ECO:0007669"/>
    <property type="project" value="InterPro"/>
</dbReference>
<feature type="domain" description="SGNH" evidence="3">
    <location>
        <begin position="399"/>
        <end position="650"/>
    </location>
</feature>
<dbReference type="Pfam" id="PF01757">
    <property type="entry name" value="Acyl_transf_3"/>
    <property type="match status" value="1"/>
</dbReference>